<feature type="binding site" evidence="7">
    <location>
        <position position="82"/>
    </location>
    <ligand>
        <name>L-aspartate</name>
        <dbReference type="ChEBI" id="CHEBI:29991"/>
    </ligand>
</feature>
<feature type="binding site" evidence="7">
    <location>
        <position position="164"/>
    </location>
    <ligand>
        <name>L-aspartate</name>
        <dbReference type="ChEBI" id="CHEBI:29991"/>
    </ligand>
</feature>
<feature type="binding site" evidence="7">
    <location>
        <position position="54"/>
    </location>
    <ligand>
        <name>carbamoyl phosphate</name>
        <dbReference type="ChEBI" id="CHEBI:58228"/>
    </ligand>
</feature>
<organism evidence="11 12">
    <name type="scientific">Candidatus Fimenecus excrementigallinarum</name>
    <dbReference type="NCBI Taxonomy" id="2840816"/>
    <lineage>
        <taxon>Bacteria</taxon>
        <taxon>Bacillati</taxon>
        <taxon>Bacillota</taxon>
        <taxon>Clostridia</taxon>
        <taxon>Candidatus Fimenecus</taxon>
    </lineage>
</organism>
<dbReference type="GO" id="GO:0006520">
    <property type="term" value="P:amino acid metabolic process"/>
    <property type="evidence" value="ECO:0007669"/>
    <property type="project" value="InterPro"/>
</dbReference>
<evidence type="ECO:0000256" key="3">
    <source>
        <dbReference type="ARBA" id="ARBA00022679"/>
    </source>
</evidence>
<evidence type="ECO:0000256" key="4">
    <source>
        <dbReference type="ARBA" id="ARBA00022975"/>
    </source>
</evidence>
<proteinExistence type="inferred from homology"/>
<dbReference type="Pfam" id="PF02729">
    <property type="entry name" value="OTCace_N"/>
    <property type="match status" value="1"/>
</dbReference>
<gene>
    <name evidence="7 11" type="primary">pyrB</name>
    <name evidence="11" type="ORF">IAC53_00785</name>
</gene>
<dbReference type="AlphaFoldDB" id="A0A9D1IDU6"/>
<dbReference type="FunFam" id="3.40.50.1370:FF:000002">
    <property type="entry name" value="Aspartate carbamoyltransferase 2"/>
    <property type="match status" value="1"/>
</dbReference>
<reference evidence="11" key="1">
    <citation type="submission" date="2020-10" db="EMBL/GenBank/DDBJ databases">
        <authorList>
            <person name="Gilroy R."/>
        </authorList>
    </citation>
    <scope>NUCLEOTIDE SEQUENCE</scope>
    <source>
        <strain evidence="11">ChiGjej1B1-19959</strain>
    </source>
</reference>
<dbReference type="SUPFAM" id="SSF53671">
    <property type="entry name" value="Aspartate/ornithine carbamoyltransferase"/>
    <property type="match status" value="1"/>
</dbReference>
<dbReference type="Gene3D" id="2.30.30.20">
    <property type="entry name" value="Aspartate carbamoyltransferase regulatory subunit, C-terminal domain"/>
    <property type="match status" value="1"/>
</dbReference>
<dbReference type="PROSITE" id="PS00097">
    <property type="entry name" value="CARBAMOYLTRANSFERASE"/>
    <property type="match status" value="1"/>
</dbReference>
<comment type="catalytic activity">
    <reaction evidence="6 7">
        <text>carbamoyl phosphate + L-aspartate = N-carbamoyl-L-aspartate + phosphate + H(+)</text>
        <dbReference type="Rhea" id="RHEA:20013"/>
        <dbReference type="ChEBI" id="CHEBI:15378"/>
        <dbReference type="ChEBI" id="CHEBI:29991"/>
        <dbReference type="ChEBI" id="CHEBI:32814"/>
        <dbReference type="ChEBI" id="CHEBI:43474"/>
        <dbReference type="ChEBI" id="CHEBI:58228"/>
        <dbReference type="EC" id="2.1.3.2"/>
    </reaction>
</comment>
<feature type="binding site" evidence="7">
    <location>
        <position position="134"/>
    </location>
    <ligand>
        <name>carbamoyl phosphate</name>
        <dbReference type="ChEBI" id="CHEBI:58228"/>
    </ligand>
</feature>
<dbReference type="Pfam" id="PF00185">
    <property type="entry name" value="OTCace"/>
    <property type="match status" value="1"/>
</dbReference>
<keyword evidence="4 7" id="KW-0665">Pyrimidine biosynthesis</keyword>
<feature type="binding site" evidence="7">
    <location>
        <position position="265"/>
    </location>
    <ligand>
        <name>carbamoyl phosphate</name>
        <dbReference type="ChEBI" id="CHEBI:58228"/>
    </ligand>
</feature>
<feature type="domain" description="Aspartate/ornithine carbamoyltransferase Asp/Orn-binding" evidence="8">
    <location>
        <begin position="150"/>
        <end position="300"/>
    </location>
</feature>
<dbReference type="PRINTS" id="PR00101">
    <property type="entry name" value="ATCASE"/>
</dbReference>
<dbReference type="EC" id="2.1.3.2" evidence="7"/>
<evidence type="ECO:0000256" key="6">
    <source>
        <dbReference type="ARBA" id="ARBA00048859"/>
    </source>
</evidence>
<name>A0A9D1IDU6_9FIRM</name>
<dbReference type="InterPro" id="IPR036901">
    <property type="entry name" value="Asp/Orn_carbamoylTrfase_sf"/>
</dbReference>
<feature type="binding site" evidence="7">
    <location>
        <position position="266"/>
    </location>
    <ligand>
        <name>carbamoyl phosphate</name>
        <dbReference type="ChEBI" id="CHEBI:58228"/>
    </ligand>
</feature>
<protein>
    <recommendedName>
        <fullName evidence="7">Aspartate carbamoyltransferase</fullName>
        <ecNumber evidence="7">2.1.3.2</ecNumber>
    </recommendedName>
    <alternativeName>
        <fullName evidence="7">Aspartate transcarbamylase</fullName>
        <shortName evidence="7">ATCase</shortName>
    </alternativeName>
</protein>
<accession>A0A9D1IDU6</accession>
<dbReference type="Gene3D" id="3.40.50.1370">
    <property type="entry name" value="Aspartate/ornithine carbamoyltransferase"/>
    <property type="match status" value="2"/>
</dbReference>
<dbReference type="GO" id="GO:0004070">
    <property type="term" value="F:aspartate carbamoyltransferase activity"/>
    <property type="evidence" value="ECO:0007669"/>
    <property type="project" value="UniProtKB-UniRule"/>
</dbReference>
<dbReference type="InterPro" id="IPR006131">
    <property type="entry name" value="Asp_carbamoyltransf_Asp/Orn-bd"/>
</dbReference>
<dbReference type="GO" id="GO:0016597">
    <property type="term" value="F:amino acid binding"/>
    <property type="evidence" value="ECO:0007669"/>
    <property type="project" value="InterPro"/>
</dbReference>
<dbReference type="NCBIfam" id="TIGR00670">
    <property type="entry name" value="asp_carb_tr"/>
    <property type="match status" value="1"/>
</dbReference>
<evidence type="ECO:0000259" key="8">
    <source>
        <dbReference type="Pfam" id="PF00185"/>
    </source>
</evidence>
<evidence type="ECO:0000313" key="12">
    <source>
        <dbReference type="Proteomes" id="UP000824071"/>
    </source>
</evidence>
<feature type="domain" description="Aspartate/ornithine carbamoyltransferase carbamoyl-P binding" evidence="9">
    <location>
        <begin position="4"/>
        <end position="142"/>
    </location>
</feature>
<dbReference type="GO" id="GO:0044205">
    <property type="term" value="P:'de novo' UMP biosynthetic process"/>
    <property type="evidence" value="ECO:0007669"/>
    <property type="project" value="UniProtKB-UniRule"/>
</dbReference>
<comment type="similarity">
    <text evidence="2 7">Belongs to the aspartate/ornithine carbamoyltransferase superfamily. ATCase family.</text>
</comment>
<feature type="binding site" evidence="7">
    <location>
        <position position="226"/>
    </location>
    <ligand>
        <name>L-aspartate</name>
        <dbReference type="ChEBI" id="CHEBI:29991"/>
    </ligand>
</feature>
<dbReference type="Proteomes" id="UP000824071">
    <property type="component" value="Unassembled WGS sequence"/>
</dbReference>
<dbReference type="InterPro" id="IPR020542">
    <property type="entry name" value="Asp_carbamoyltrfase_reg_C"/>
</dbReference>
<evidence type="ECO:0000256" key="2">
    <source>
        <dbReference type="ARBA" id="ARBA00008896"/>
    </source>
</evidence>
<dbReference type="PANTHER" id="PTHR45753:SF6">
    <property type="entry name" value="ASPARTATE CARBAMOYLTRANSFERASE"/>
    <property type="match status" value="1"/>
</dbReference>
<dbReference type="PANTHER" id="PTHR45753">
    <property type="entry name" value="ORNITHINE CARBAMOYLTRANSFERASE, MITOCHONDRIAL"/>
    <property type="match status" value="1"/>
</dbReference>
<evidence type="ECO:0000256" key="7">
    <source>
        <dbReference type="HAMAP-Rule" id="MF_00001"/>
    </source>
</evidence>
<evidence type="ECO:0000259" key="10">
    <source>
        <dbReference type="Pfam" id="PF02748"/>
    </source>
</evidence>
<dbReference type="NCBIfam" id="NF002032">
    <property type="entry name" value="PRK00856.1"/>
    <property type="match status" value="1"/>
</dbReference>
<dbReference type="PRINTS" id="PR00100">
    <property type="entry name" value="AOTCASE"/>
</dbReference>
<evidence type="ECO:0000313" key="11">
    <source>
        <dbReference type="EMBL" id="HIU35130.1"/>
    </source>
</evidence>
<dbReference type="EMBL" id="DVMW01000008">
    <property type="protein sequence ID" value="HIU35130.1"/>
    <property type="molecule type" value="Genomic_DNA"/>
</dbReference>
<keyword evidence="3 7" id="KW-0808">Transferase</keyword>
<feature type="binding site" evidence="7">
    <location>
        <position position="131"/>
    </location>
    <ligand>
        <name>carbamoyl phosphate</name>
        <dbReference type="ChEBI" id="CHEBI:58228"/>
    </ligand>
</feature>
<dbReference type="GO" id="GO:0006207">
    <property type="term" value="P:'de novo' pyrimidine nucleobase biosynthetic process"/>
    <property type="evidence" value="ECO:0007669"/>
    <property type="project" value="InterPro"/>
</dbReference>
<comment type="pathway">
    <text evidence="1 7">Pyrimidine metabolism; UMP biosynthesis via de novo pathway; (S)-dihydroorotate from bicarbonate: step 2/3.</text>
</comment>
<feature type="binding site" evidence="7">
    <location>
        <position position="103"/>
    </location>
    <ligand>
        <name>carbamoyl phosphate</name>
        <dbReference type="ChEBI" id="CHEBI:58228"/>
    </ligand>
</feature>
<dbReference type="InterPro" id="IPR036792">
    <property type="entry name" value="Asp_carbatrfase_reg_C_sf"/>
</dbReference>
<dbReference type="SUPFAM" id="SSF57825">
    <property type="entry name" value="Aspartate carbamoyltransferase, Regulatory-chain, C-terminal domain"/>
    <property type="match status" value="1"/>
</dbReference>
<dbReference type="Pfam" id="PF02748">
    <property type="entry name" value="PyrI_C"/>
    <property type="match status" value="1"/>
</dbReference>
<evidence type="ECO:0000256" key="1">
    <source>
        <dbReference type="ARBA" id="ARBA00004852"/>
    </source>
</evidence>
<comment type="function">
    <text evidence="5 7">Catalyzes the condensation of carbamoyl phosphate and aspartate to form carbamoyl aspartate and inorganic phosphate, the committed step in the de novo pyrimidine nucleotide biosynthesis pathway.</text>
</comment>
<dbReference type="InterPro" id="IPR006132">
    <property type="entry name" value="Asp/Orn_carbamoyltranf_P-bd"/>
</dbReference>
<dbReference type="HAMAP" id="MF_00001">
    <property type="entry name" value="Asp_carb_tr"/>
    <property type="match status" value="1"/>
</dbReference>
<comment type="subunit">
    <text evidence="7">Heterododecamer (2C3:3R2) of six catalytic PyrB chains organized as two trimers (C3), and six regulatory PyrI chains organized as three dimers (R2).</text>
</comment>
<evidence type="ECO:0000256" key="5">
    <source>
        <dbReference type="ARBA" id="ARBA00043884"/>
    </source>
</evidence>
<evidence type="ECO:0000259" key="9">
    <source>
        <dbReference type="Pfam" id="PF02729"/>
    </source>
</evidence>
<comment type="caution">
    <text evidence="11">The sequence shown here is derived from an EMBL/GenBank/DDBJ whole genome shotgun (WGS) entry which is preliminary data.</text>
</comment>
<dbReference type="InterPro" id="IPR002082">
    <property type="entry name" value="Asp_carbamoyltransf"/>
</dbReference>
<feature type="domain" description="Aspartate carbamoyltransferase regulatory subunit C-terminal" evidence="10">
    <location>
        <begin position="321"/>
        <end position="354"/>
    </location>
</feature>
<feature type="binding site" evidence="7">
    <location>
        <position position="53"/>
    </location>
    <ligand>
        <name>carbamoyl phosphate</name>
        <dbReference type="ChEBI" id="CHEBI:58228"/>
    </ligand>
</feature>
<dbReference type="InterPro" id="IPR006130">
    <property type="entry name" value="Asp/Orn_carbamoylTrfase"/>
</dbReference>
<reference evidence="11" key="2">
    <citation type="journal article" date="2021" name="PeerJ">
        <title>Extensive microbial diversity within the chicken gut microbiome revealed by metagenomics and culture.</title>
        <authorList>
            <person name="Gilroy R."/>
            <person name="Ravi A."/>
            <person name="Getino M."/>
            <person name="Pursley I."/>
            <person name="Horton D.L."/>
            <person name="Alikhan N.F."/>
            <person name="Baker D."/>
            <person name="Gharbi K."/>
            <person name="Hall N."/>
            <person name="Watson M."/>
            <person name="Adriaenssens E.M."/>
            <person name="Foster-Nyarko E."/>
            <person name="Jarju S."/>
            <person name="Secka A."/>
            <person name="Antonio M."/>
            <person name="Oren A."/>
            <person name="Chaudhuri R.R."/>
            <person name="La Ragione R."/>
            <person name="Hildebrand F."/>
            <person name="Pallen M.J."/>
        </authorList>
    </citation>
    <scope>NUCLEOTIDE SEQUENCE</scope>
    <source>
        <strain evidence="11">ChiGjej1B1-19959</strain>
    </source>
</reference>
<sequence length="356" mass="39656">MQARNLIDLADMSRGDLEEIIRLAGMIRQNPAIFTDACHGKIMATLFYEPSTRTQMSFQTAMLRLGGKVIGFDDPSNASVAKGESLKDTIRVVSGYADLIVMRNPVEGSALAASLYSKSPIVNAGDGGHLHPTQTLTDLVTLWYEKGTLEGLTIGLCGDMKNGRTVHSLVKTLSKYKGNRFVMISTPQLQMPPYILEILQENGCAYSFADSLESAIADLDVLYMTRIQQERFASAEEYEAQKGVFVLDEAKMRLAKSDLVVLHPLPRVDEITVGVDEDPRAKYFEQAEYGMYARMALIITMLQSRRDAVPETPRWDDARCCQNPRCVTNTEPYVPHRFYEKGGKAVCRYCDSPLDA</sequence>